<evidence type="ECO:0000256" key="1">
    <source>
        <dbReference type="SAM" id="MobiDB-lite"/>
    </source>
</evidence>
<name>A0A0K0CU37_ANGCA</name>
<dbReference type="WBParaSite" id="ACAC_0000068401-mRNA-1">
    <property type="protein sequence ID" value="ACAC_0000068401-mRNA-1"/>
    <property type="gene ID" value="ACAC_0000068401"/>
</dbReference>
<feature type="region of interest" description="Disordered" evidence="1">
    <location>
        <begin position="22"/>
        <end position="190"/>
    </location>
</feature>
<reference evidence="2" key="1">
    <citation type="submission" date="2012-09" db="EMBL/GenBank/DDBJ databases">
        <authorList>
            <person name="Martin A.A."/>
        </authorList>
    </citation>
    <scope>NUCLEOTIDE SEQUENCE</scope>
</reference>
<feature type="compositionally biased region" description="Basic and acidic residues" evidence="1">
    <location>
        <begin position="59"/>
        <end position="69"/>
    </location>
</feature>
<reference evidence="3" key="2">
    <citation type="submission" date="2017-02" db="UniProtKB">
        <authorList>
            <consortium name="WormBaseParasite"/>
        </authorList>
    </citation>
    <scope>IDENTIFICATION</scope>
</reference>
<accession>A0A0K0CU37</accession>
<proteinExistence type="predicted"/>
<feature type="compositionally biased region" description="Low complexity" evidence="1">
    <location>
        <begin position="133"/>
        <end position="163"/>
    </location>
</feature>
<organism evidence="2 3">
    <name type="scientific">Angiostrongylus cantonensis</name>
    <name type="common">Rat lungworm</name>
    <dbReference type="NCBI Taxonomy" id="6313"/>
    <lineage>
        <taxon>Eukaryota</taxon>
        <taxon>Metazoa</taxon>
        <taxon>Ecdysozoa</taxon>
        <taxon>Nematoda</taxon>
        <taxon>Chromadorea</taxon>
        <taxon>Rhabditida</taxon>
        <taxon>Rhabditina</taxon>
        <taxon>Rhabditomorpha</taxon>
        <taxon>Strongyloidea</taxon>
        <taxon>Metastrongylidae</taxon>
        <taxon>Angiostrongylus</taxon>
    </lineage>
</organism>
<evidence type="ECO:0000313" key="2">
    <source>
        <dbReference type="Proteomes" id="UP000035642"/>
    </source>
</evidence>
<dbReference type="AlphaFoldDB" id="A0A0K0CU37"/>
<sequence>MMNQLSVKILPKIEKKLNLRFRKSPYSTAIEESPFKKSYRHRHNRQDDTYKAENTTTPDVKKPQWEKEGTTPAAEKPQWEAEDSTTTATTTTKEPLLDAEGLDSEDGNIEAGKTTAETQEDRETYPVPPSLPSSPTLSSIATTTITAAETITTAETTTETPTTRIREPLVDNPDAEDTTRRDKEEDLDSKEDVASILALWV</sequence>
<keyword evidence="2" id="KW-1185">Reference proteome</keyword>
<evidence type="ECO:0000313" key="3">
    <source>
        <dbReference type="WBParaSite" id="ACAC_0000068401-mRNA-1"/>
    </source>
</evidence>
<protein>
    <submittedName>
        <fullName evidence="3">Flocculation protein FLO11-like</fullName>
    </submittedName>
</protein>
<dbReference type="Proteomes" id="UP000035642">
    <property type="component" value="Unassembled WGS sequence"/>
</dbReference>